<evidence type="ECO:0000313" key="3">
    <source>
        <dbReference type="Proteomes" id="UP001146120"/>
    </source>
</evidence>
<dbReference type="CDD" id="cd01647">
    <property type="entry name" value="RT_LTR"/>
    <property type="match status" value="1"/>
</dbReference>
<keyword evidence="3" id="KW-1185">Reference proteome</keyword>
<evidence type="ECO:0000313" key="2">
    <source>
        <dbReference type="EMBL" id="DAZ98937.1"/>
    </source>
</evidence>
<proteinExistence type="predicted"/>
<dbReference type="PANTHER" id="PTHR37984:SF5">
    <property type="entry name" value="PROTEIN NYNRIN-LIKE"/>
    <property type="match status" value="1"/>
</dbReference>
<feature type="domain" description="Reverse transcriptase" evidence="1">
    <location>
        <begin position="141"/>
        <end position="297"/>
    </location>
</feature>
<dbReference type="InterPro" id="IPR050951">
    <property type="entry name" value="Retrovirus_Pol_polyprotein"/>
</dbReference>
<dbReference type="PANTHER" id="PTHR37984">
    <property type="entry name" value="PROTEIN CBG26694"/>
    <property type="match status" value="1"/>
</dbReference>
<protein>
    <recommendedName>
        <fullName evidence="1">Reverse transcriptase domain-containing protein</fullName>
    </recommendedName>
</protein>
<name>A0AAV2Z0M6_9STRA</name>
<organism evidence="2 3">
    <name type="scientific">Lagenidium giganteum</name>
    <dbReference type="NCBI Taxonomy" id="4803"/>
    <lineage>
        <taxon>Eukaryota</taxon>
        <taxon>Sar</taxon>
        <taxon>Stramenopiles</taxon>
        <taxon>Oomycota</taxon>
        <taxon>Peronosporomycetes</taxon>
        <taxon>Pythiales</taxon>
        <taxon>Pythiaceae</taxon>
    </lineage>
</organism>
<dbReference type="InterPro" id="IPR043128">
    <property type="entry name" value="Rev_trsase/Diguanyl_cyclase"/>
</dbReference>
<dbReference type="InterPro" id="IPR000477">
    <property type="entry name" value="RT_dom"/>
</dbReference>
<sequence length="365" mass="41746">QYHRHVSLVTSCGNTRVVAAEDAHALIQDDDVEFCFFVAPPATPARSKLTWDALTGHPLEATLLKYKDTVFRTELPKSLPSRRDDVETTIELTDDEPVAAKQFRLSPEMRAALQAWTQEMLACKMIRPSTSPYAAPTFCVKKKDGWRIVHDFRGINAKMRVPASPIPRKDDIYDAMSLAWWFSAMDLLWGFFQVRMRERDIPFTAFSTPDGLFEYLVTPMGLSSSPSSFNRLIQSIFKDMARYCRGYFDDVFVFTSLRSIEDHAKAVDRVLQRCEDRQLYVKLSKCVFGAAEIPCLGDLVGRHGVRMDPAKIKVIREWPMPKTKRQMQSFLGTCVYVSKFCPDFAELMAPSQMQPRVVRPRTALY</sequence>
<comment type="caution">
    <text evidence="2">The sequence shown here is derived from an EMBL/GenBank/DDBJ whole genome shotgun (WGS) entry which is preliminary data.</text>
</comment>
<dbReference type="AlphaFoldDB" id="A0AAV2Z0M6"/>
<dbReference type="Pfam" id="PF00078">
    <property type="entry name" value="RVT_1"/>
    <property type="match status" value="1"/>
</dbReference>
<dbReference type="SUPFAM" id="SSF56672">
    <property type="entry name" value="DNA/RNA polymerases"/>
    <property type="match status" value="1"/>
</dbReference>
<dbReference type="EMBL" id="DAKRPA010000094">
    <property type="protein sequence ID" value="DAZ98937.1"/>
    <property type="molecule type" value="Genomic_DNA"/>
</dbReference>
<gene>
    <name evidence="2" type="ORF">N0F65_001376</name>
</gene>
<dbReference type="InterPro" id="IPR043502">
    <property type="entry name" value="DNA/RNA_pol_sf"/>
</dbReference>
<accession>A0AAV2Z0M6</accession>
<reference evidence="2" key="1">
    <citation type="submission" date="2022-11" db="EMBL/GenBank/DDBJ databases">
        <authorList>
            <person name="Morgan W.R."/>
            <person name="Tartar A."/>
        </authorList>
    </citation>
    <scope>NUCLEOTIDE SEQUENCE</scope>
    <source>
        <strain evidence="2">ARSEF 373</strain>
    </source>
</reference>
<reference evidence="2" key="2">
    <citation type="journal article" date="2023" name="Microbiol Resour">
        <title>Decontamination and Annotation of the Draft Genome Sequence of the Oomycete Lagenidium giganteum ARSEF 373.</title>
        <authorList>
            <person name="Morgan W.R."/>
            <person name="Tartar A."/>
        </authorList>
    </citation>
    <scope>NUCLEOTIDE SEQUENCE</scope>
    <source>
        <strain evidence="2">ARSEF 373</strain>
    </source>
</reference>
<dbReference type="Proteomes" id="UP001146120">
    <property type="component" value="Unassembled WGS sequence"/>
</dbReference>
<evidence type="ECO:0000259" key="1">
    <source>
        <dbReference type="Pfam" id="PF00078"/>
    </source>
</evidence>
<dbReference type="Gene3D" id="3.10.10.10">
    <property type="entry name" value="HIV Type 1 Reverse Transcriptase, subunit A, domain 1"/>
    <property type="match status" value="1"/>
</dbReference>
<feature type="non-terminal residue" evidence="2">
    <location>
        <position position="1"/>
    </location>
</feature>
<dbReference type="Gene3D" id="3.30.70.270">
    <property type="match status" value="2"/>
</dbReference>